<evidence type="ECO:0000259" key="4">
    <source>
        <dbReference type="Pfam" id="PF21365"/>
    </source>
</evidence>
<keyword evidence="2" id="KW-0326">Glycosidase</keyword>
<dbReference type="InterPro" id="IPR000322">
    <property type="entry name" value="Glyco_hydro_31_TIM"/>
</dbReference>
<accession>A0A430F8U0</accession>
<dbReference type="InterPro" id="IPR013780">
    <property type="entry name" value="Glyco_hydro_b"/>
</dbReference>
<evidence type="ECO:0000313" key="6">
    <source>
        <dbReference type="Proteomes" id="UP000288052"/>
    </source>
</evidence>
<keyword evidence="2" id="KW-0378">Hydrolase</keyword>
<dbReference type="PANTHER" id="PTHR22762:SF89">
    <property type="entry name" value="ALPHA-XYLOSIDASE"/>
    <property type="match status" value="1"/>
</dbReference>
<dbReference type="Gene3D" id="2.60.40.1180">
    <property type="entry name" value="Golgi alpha-mannosidase II"/>
    <property type="match status" value="2"/>
</dbReference>
<dbReference type="InterPro" id="IPR017853">
    <property type="entry name" value="GH"/>
</dbReference>
<dbReference type="SUPFAM" id="SSF51445">
    <property type="entry name" value="(Trans)glycosidases"/>
    <property type="match status" value="1"/>
</dbReference>
<dbReference type="Pfam" id="PF01055">
    <property type="entry name" value="Glyco_hydro_31_2nd"/>
    <property type="match status" value="1"/>
</dbReference>
<dbReference type="Proteomes" id="UP000288052">
    <property type="component" value="Unassembled WGS sequence"/>
</dbReference>
<evidence type="ECO:0000259" key="3">
    <source>
        <dbReference type="Pfam" id="PF01055"/>
    </source>
</evidence>
<feature type="domain" description="Glycosyl hydrolase family 31 C-terminal" evidence="4">
    <location>
        <begin position="521"/>
        <end position="615"/>
    </location>
</feature>
<dbReference type="EMBL" id="QXGI01000002">
    <property type="protein sequence ID" value="RSX49250.1"/>
    <property type="molecule type" value="Genomic_DNA"/>
</dbReference>
<feature type="domain" description="Glycoside hydrolase family 31 TIM barrel" evidence="3">
    <location>
        <begin position="210"/>
        <end position="511"/>
    </location>
</feature>
<dbReference type="Gene3D" id="2.60.40.1760">
    <property type="entry name" value="glycosyl hydrolase (family 31)"/>
    <property type="match status" value="1"/>
</dbReference>
<dbReference type="PANTHER" id="PTHR22762">
    <property type="entry name" value="ALPHA-GLUCOSIDASE"/>
    <property type="match status" value="1"/>
</dbReference>
<comment type="similarity">
    <text evidence="1 2">Belongs to the glycosyl hydrolase 31 family.</text>
</comment>
<evidence type="ECO:0000313" key="5">
    <source>
        <dbReference type="EMBL" id="RSX49250.1"/>
    </source>
</evidence>
<dbReference type="AlphaFoldDB" id="A0A430F8U0"/>
<dbReference type="GO" id="GO:0005975">
    <property type="term" value="P:carbohydrate metabolic process"/>
    <property type="evidence" value="ECO:0007669"/>
    <property type="project" value="InterPro"/>
</dbReference>
<keyword evidence="6" id="KW-1185">Reference proteome</keyword>
<comment type="caution">
    <text evidence="5">The sequence shown here is derived from an EMBL/GenBank/DDBJ whole genome shotgun (WGS) entry which is preliminary data.</text>
</comment>
<dbReference type="GO" id="GO:0006491">
    <property type="term" value="P:N-glycan processing"/>
    <property type="evidence" value="ECO:0007669"/>
    <property type="project" value="TreeGrafter"/>
</dbReference>
<dbReference type="InterPro" id="IPR048395">
    <property type="entry name" value="Glyco_hydro_31_C"/>
</dbReference>
<dbReference type="Gene3D" id="3.20.20.80">
    <property type="entry name" value="Glycosidases"/>
    <property type="match status" value="1"/>
</dbReference>
<reference evidence="5 6" key="1">
    <citation type="submission" date="2018-09" db="EMBL/GenBank/DDBJ databases">
        <title>Characterization of the phylogenetic diversity of five novel species belonging to the genus Bifidobacterium.</title>
        <authorList>
            <person name="Lugli G.A."/>
            <person name="Duranti S."/>
            <person name="Milani C."/>
        </authorList>
    </citation>
    <scope>NUCLEOTIDE SEQUENCE [LARGE SCALE GENOMIC DNA]</scope>
    <source>
        <strain evidence="5 6">2020B</strain>
    </source>
</reference>
<proteinExistence type="inferred from homology"/>
<sequence>MAYEAFRNLTEGSRLIPPSDRIVMGEGWRVSVLTDALIRLEWSRDGVFEDGATQMVVNRDLGRAVQAQITRRGDGVVVETSALRLEYDGAPFSREGLSIVVKGVPGSQHNTWHYGDVPRGNLKGTARTLDGADGGVDLGEGILSRDGWSVLDDSSGNVLRSVDEVNGQPNVFGTWPMRREHPQTDLYFFGYGLRFIEAIDDFHRLTGPVPLLPRWALGNWWSRFHRYTQSEYLTLMDRFRDEGMPFTVAVLDMDWHITDVDAEYGSGWTGYTWNRELFPDPGRLLVDLHRRGLKVTLNEHPRDGIRAFEDEYVPMARDMGVDPSSGAAVNFDPANPRFMDAYLRMHDRIAADGVDFWWIDWQQGAVTRQPGLDPLWMLNHMQYLASTQSGRWPLTFSRYAGIGSHRYPIGFSGDTVVSWQSLDFQPRFTATASNIGYGWWSHDIGGHMYGVRDDELEARWYQYGAFSPICRLHSSCSMFGGKEPWNFAQPARSVMTGALRLRHALIPYLHSMNYRAAFESRPLVEPMYWEYPQCDAAYDYANEYRFGSELVVAPATRRIEKACARSRTDLWLPHGDWFDFFDGRRYRADEADGRRLSVWRSLDHYPVFARSGAIVPMQCVPDGTGRRAWNSTDNPRRLRVLAFPGDGEFVMIEDRGDWETAQDGHVASTRMEQIWDEDGGVFFIVDAVCGAARTAPPYRDWTIVLRGVEFAESGVPDRRGQADHVTVRLGGLPCPATVAYDRATLSLSVAVRDVPSSDMLWLHIPSSLISLADNPVEEDVRGLLMSAQMSNVGKDLAYDALMRQGKLGLATLRAYGGAGAEDEGEAYVPDGVMAALEEIMLR</sequence>
<evidence type="ECO:0000256" key="2">
    <source>
        <dbReference type="RuleBase" id="RU361185"/>
    </source>
</evidence>
<dbReference type="SUPFAM" id="SSF51011">
    <property type="entry name" value="Glycosyl hydrolase domain"/>
    <property type="match status" value="1"/>
</dbReference>
<dbReference type="GO" id="GO:0090599">
    <property type="term" value="F:alpha-glucosidase activity"/>
    <property type="evidence" value="ECO:0007669"/>
    <property type="project" value="TreeGrafter"/>
</dbReference>
<gene>
    <name evidence="5" type="ORF">D2E22_0670</name>
</gene>
<evidence type="ECO:0000256" key="1">
    <source>
        <dbReference type="ARBA" id="ARBA00007806"/>
    </source>
</evidence>
<organism evidence="5 6">
    <name type="scientific">Bifidobacterium castoris</name>
    <dbReference type="NCBI Taxonomy" id="2306972"/>
    <lineage>
        <taxon>Bacteria</taxon>
        <taxon>Bacillati</taxon>
        <taxon>Actinomycetota</taxon>
        <taxon>Actinomycetes</taxon>
        <taxon>Bifidobacteriales</taxon>
        <taxon>Bifidobacteriaceae</taxon>
        <taxon>Bifidobacterium</taxon>
    </lineage>
</organism>
<dbReference type="RefSeq" id="WP_126031709.1">
    <property type="nucleotide sequence ID" value="NZ_QXGI01000002.1"/>
</dbReference>
<name>A0A430F8U0_9BIFI</name>
<dbReference type="CDD" id="cd06595">
    <property type="entry name" value="GH31_u1"/>
    <property type="match status" value="1"/>
</dbReference>
<protein>
    <submittedName>
        <fullName evidence="5">Alpha-glucosidase</fullName>
    </submittedName>
</protein>
<dbReference type="Pfam" id="PF21365">
    <property type="entry name" value="Glyco_hydro_31_3rd"/>
    <property type="match status" value="1"/>
</dbReference>
<dbReference type="OrthoDB" id="176168at2"/>